<accession>A0A516Q1G4</accession>
<keyword evidence="3" id="KW-1185">Reference proteome</keyword>
<dbReference type="RefSeq" id="WP_143987234.1">
    <property type="nucleotide sequence ID" value="NZ_CP041692.1"/>
</dbReference>
<gene>
    <name evidence="2" type="ORF">FOE78_16275</name>
</gene>
<proteinExistence type="predicted"/>
<evidence type="ECO:0000256" key="1">
    <source>
        <dbReference type="SAM" id="SignalP"/>
    </source>
</evidence>
<dbReference type="EMBL" id="CP041692">
    <property type="protein sequence ID" value="QDP97273.1"/>
    <property type="molecule type" value="Genomic_DNA"/>
</dbReference>
<sequence length="196" mass="20334">MTAQSARIAGKITAITLGVATAAAGLATALPTAHAADNGIAAKGKVVAKTTLAEHSAPSTSAPISGNGYKKGTVLKLDCNLNGTKVDGNDVWYRVAGKHSWVAARYVQNIGHAPIACTAASAPVTGKATATVSLRQAPTTHDRTVGHISKGKTAHLWCKVASQKIDGNHTWYQESNGWVSAKYIKTSKSVPYCSQL</sequence>
<dbReference type="OrthoDB" id="3482365at2"/>
<reference evidence="2 3" key="1">
    <citation type="submission" date="2019-07" db="EMBL/GenBank/DDBJ databases">
        <title>Microlunatus dokdonensis sp. nov. isolated from the rhizospheric soil of the wild plant Elymus tsukushiensis.</title>
        <authorList>
            <person name="Ghim S.-Y."/>
            <person name="Hwang Y.-J."/>
            <person name="Son J.-S."/>
            <person name="Shin J.-H."/>
        </authorList>
    </citation>
    <scope>NUCLEOTIDE SEQUENCE [LARGE SCALE GENOMIC DNA]</scope>
    <source>
        <strain evidence="2 3">KUDC0627</strain>
    </source>
</reference>
<dbReference type="Gene3D" id="2.30.30.40">
    <property type="entry name" value="SH3 Domains"/>
    <property type="match status" value="1"/>
</dbReference>
<feature type="signal peptide" evidence="1">
    <location>
        <begin position="1"/>
        <end position="35"/>
    </location>
</feature>
<dbReference type="KEGG" id="mik:FOE78_16275"/>
<dbReference type="Proteomes" id="UP000319263">
    <property type="component" value="Chromosome"/>
</dbReference>
<evidence type="ECO:0000313" key="3">
    <source>
        <dbReference type="Proteomes" id="UP000319263"/>
    </source>
</evidence>
<protein>
    <recommendedName>
        <fullName evidence="4">SH3 domain-containing protein</fullName>
    </recommendedName>
</protein>
<name>A0A516Q1G4_9ACTN</name>
<keyword evidence="1" id="KW-0732">Signal</keyword>
<organism evidence="2 3">
    <name type="scientific">Microlunatus elymi</name>
    <dbReference type="NCBI Taxonomy" id="2596828"/>
    <lineage>
        <taxon>Bacteria</taxon>
        <taxon>Bacillati</taxon>
        <taxon>Actinomycetota</taxon>
        <taxon>Actinomycetes</taxon>
        <taxon>Propionibacteriales</taxon>
        <taxon>Propionibacteriaceae</taxon>
        <taxon>Microlunatus</taxon>
    </lineage>
</organism>
<dbReference type="AlphaFoldDB" id="A0A516Q1G4"/>
<feature type="chain" id="PRO_5022123300" description="SH3 domain-containing protein" evidence="1">
    <location>
        <begin position="36"/>
        <end position="196"/>
    </location>
</feature>
<evidence type="ECO:0000313" key="2">
    <source>
        <dbReference type="EMBL" id="QDP97273.1"/>
    </source>
</evidence>
<evidence type="ECO:0008006" key="4">
    <source>
        <dbReference type="Google" id="ProtNLM"/>
    </source>
</evidence>